<proteinExistence type="predicted"/>
<keyword evidence="2" id="KW-1185">Reference proteome</keyword>
<dbReference type="EMBL" id="MT771342">
    <property type="protein sequence ID" value="QOC55989.1"/>
    <property type="molecule type" value="Genomic_DNA"/>
</dbReference>
<protein>
    <submittedName>
        <fullName evidence="1">G-I-Y Y-I-G endonuclease</fullName>
    </submittedName>
</protein>
<organism evidence="1 2">
    <name type="scientific">Gordonia phage Matteo</name>
    <dbReference type="NCBI Taxonomy" id="2759392"/>
    <lineage>
        <taxon>Viruses</taxon>
        <taxon>Duplodnaviria</taxon>
        <taxon>Heunggongvirae</taxon>
        <taxon>Uroviricota</taxon>
        <taxon>Caudoviricetes</taxon>
        <taxon>Attisvirus</taxon>
        <taxon>Attisvirus matteo</taxon>
    </lineage>
</organism>
<dbReference type="GO" id="GO:0004519">
    <property type="term" value="F:endonuclease activity"/>
    <property type="evidence" value="ECO:0007669"/>
    <property type="project" value="UniProtKB-KW"/>
</dbReference>
<dbReference type="InterPro" id="IPR035901">
    <property type="entry name" value="GIY-YIG_endonuc_sf"/>
</dbReference>
<dbReference type="GeneID" id="77929325"/>
<name>A0A7L7STF6_9CAUD</name>
<evidence type="ECO:0000313" key="1">
    <source>
        <dbReference type="EMBL" id="QOC55989.1"/>
    </source>
</evidence>
<keyword evidence="1" id="KW-0255">Endonuclease</keyword>
<dbReference type="KEGG" id="vg:77929325"/>
<reference evidence="1 2" key="1">
    <citation type="submission" date="2020-07" db="EMBL/GenBank/DDBJ databases">
        <authorList>
            <person name="McAllister N."/>
            <person name="Young J."/>
            <person name="Gollmer S."/>
            <person name="Akhtar Z.M."/>
            <person name="Amr M."/>
            <person name="Desai R.P."/>
            <person name="Lewis C.M."/>
            <person name="Oday Z.S."/>
            <person name="Robertson L.A."/>
            <person name="Yannam M.R."/>
            <person name="Butela K.A."/>
            <person name="Garlena R.A."/>
            <person name="Russell D.A."/>
            <person name="Pope W.H."/>
            <person name="Jacobs-Sera D."/>
            <person name="Hatfull G.F."/>
        </authorList>
    </citation>
    <scope>NUCLEOTIDE SEQUENCE [LARGE SCALE GENOMIC DNA]</scope>
</reference>
<evidence type="ECO:0000313" key="2">
    <source>
        <dbReference type="Proteomes" id="UP000516550"/>
    </source>
</evidence>
<dbReference type="CDD" id="cd00719">
    <property type="entry name" value="GIY-YIG_SF"/>
    <property type="match status" value="1"/>
</dbReference>
<dbReference type="Proteomes" id="UP000516550">
    <property type="component" value="Genome"/>
</dbReference>
<dbReference type="SUPFAM" id="SSF82771">
    <property type="entry name" value="GIY-YIG endonuclease"/>
    <property type="match status" value="1"/>
</dbReference>
<keyword evidence="1" id="KW-0378">Hydrolase</keyword>
<accession>A0A7L7STF6</accession>
<keyword evidence="1" id="KW-0540">Nuclease</keyword>
<sequence>MTRDAEGRVPALRAMRIPRAAVDGPRVCAVPPRRQTDTEGGFMRIRATKPEFWRSKTIATLPWRLVYDGPMPKRLRDVAPEGSGYEYVYFLFDGTDRLLYVGRSWRPATRFTGHYRRDWWPRVSRIALIAVEDEIRFGVHRMYYTPPNVAAFESAAIAELDPIHNIAGRTRVAS</sequence>
<dbReference type="RefSeq" id="YP_010653490.1">
    <property type="nucleotide sequence ID" value="NC_070798.1"/>
</dbReference>
<gene>
    <name evidence="1" type="primary">59</name>
    <name evidence="1" type="ORF">SEA_MATTEO_59</name>
</gene>